<protein>
    <submittedName>
        <fullName evidence="3">DeoR/GlpR transcriptional regulator</fullName>
    </submittedName>
</protein>
<dbReference type="PRINTS" id="PR00037">
    <property type="entry name" value="HTHLACR"/>
</dbReference>
<dbReference type="SUPFAM" id="SSF100950">
    <property type="entry name" value="NagB/RpiA/CoA transferase-like"/>
    <property type="match status" value="1"/>
</dbReference>
<dbReference type="GO" id="GO:0003700">
    <property type="term" value="F:DNA-binding transcription factor activity"/>
    <property type="evidence" value="ECO:0007669"/>
    <property type="project" value="InterPro"/>
</dbReference>
<dbReference type="InterPro" id="IPR050313">
    <property type="entry name" value="Carb_Metab_HTH_regulators"/>
</dbReference>
<dbReference type="AlphaFoldDB" id="A0A316MCT7"/>
<evidence type="ECO:0000256" key="2">
    <source>
        <dbReference type="ARBA" id="ARBA00023163"/>
    </source>
</evidence>
<dbReference type="Pfam" id="PF00455">
    <property type="entry name" value="DeoRC"/>
    <property type="match status" value="1"/>
</dbReference>
<name>A0A316MCT7_9CLOT</name>
<evidence type="ECO:0000313" key="4">
    <source>
        <dbReference type="Proteomes" id="UP000246114"/>
    </source>
</evidence>
<keyword evidence="1" id="KW-0805">Transcription regulation</keyword>
<dbReference type="InterPro" id="IPR014036">
    <property type="entry name" value="DeoR-like_C"/>
</dbReference>
<dbReference type="PANTHER" id="PTHR30363:SF44">
    <property type="entry name" value="AGA OPERON TRANSCRIPTIONAL REPRESSOR-RELATED"/>
    <property type="match status" value="1"/>
</dbReference>
<evidence type="ECO:0000256" key="1">
    <source>
        <dbReference type="ARBA" id="ARBA00023015"/>
    </source>
</evidence>
<dbReference type="Proteomes" id="UP000246114">
    <property type="component" value="Unassembled WGS sequence"/>
</dbReference>
<organism evidence="3 4">
    <name type="scientific">Clostridium cadaveris</name>
    <dbReference type="NCBI Taxonomy" id="1529"/>
    <lineage>
        <taxon>Bacteria</taxon>
        <taxon>Bacillati</taxon>
        <taxon>Bacillota</taxon>
        <taxon>Clostridia</taxon>
        <taxon>Eubacteriales</taxon>
        <taxon>Clostridiaceae</taxon>
        <taxon>Clostridium</taxon>
    </lineage>
</organism>
<proteinExistence type="predicted"/>
<dbReference type="GeneID" id="90545530"/>
<dbReference type="Pfam" id="PF08220">
    <property type="entry name" value="HTH_DeoR"/>
    <property type="match status" value="1"/>
</dbReference>
<dbReference type="Gene3D" id="1.10.10.10">
    <property type="entry name" value="Winged helix-like DNA-binding domain superfamily/Winged helix DNA-binding domain"/>
    <property type="match status" value="1"/>
</dbReference>
<dbReference type="SUPFAM" id="SSF46785">
    <property type="entry name" value="Winged helix' DNA-binding domain"/>
    <property type="match status" value="1"/>
</dbReference>
<dbReference type="InterPro" id="IPR036388">
    <property type="entry name" value="WH-like_DNA-bd_sf"/>
</dbReference>
<dbReference type="InterPro" id="IPR000485">
    <property type="entry name" value="AsnC-type_HTH_dom"/>
</dbReference>
<dbReference type="InterPro" id="IPR037171">
    <property type="entry name" value="NagB/RpiA_transferase-like"/>
</dbReference>
<dbReference type="GO" id="GO:0043565">
    <property type="term" value="F:sequence-specific DNA binding"/>
    <property type="evidence" value="ECO:0007669"/>
    <property type="project" value="InterPro"/>
</dbReference>
<evidence type="ECO:0000313" key="3">
    <source>
        <dbReference type="EMBL" id="PWL55608.1"/>
    </source>
</evidence>
<sequence>MFTEERLEQILNILDKNGRVKVKDLSELFNVSESMIRKDLKKLESEGVLQRTYGGAILNRKFSSNIPIDSRMKVNLDTKELIAEKAFKLIDEGDVVFLESSSINFFLAKLIANSTKKITLITNMSIIPPLFNNNDIVTLICIGGIYNNKSGGVLGSEVIKSISKYIFNKGFVGSAGVNLISNSAYTAELEDGNVKELIISNSKEAFLVVEKEKFDIDSTYRFADLEEFKAIITDSDISDEIRNKLKKLSVKLI</sequence>
<comment type="caution">
    <text evidence="3">The sequence shown here is derived from an EMBL/GenBank/DDBJ whole genome shotgun (WGS) entry which is preliminary data.</text>
</comment>
<reference evidence="3 4" key="1">
    <citation type="submission" date="2018-03" db="EMBL/GenBank/DDBJ databases">
        <title>The uncultured portion of the human microbiome is neutrally assembled.</title>
        <authorList>
            <person name="Jeraldo P."/>
            <person name="Boardman L."/>
            <person name="White B.A."/>
            <person name="Nelson H."/>
            <person name="Goldenfeld N."/>
            <person name="Chia N."/>
        </authorList>
    </citation>
    <scope>NUCLEOTIDE SEQUENCE [LARGE SCALE GENOMIC DNA]</scope>
    <source>
        <strain evidence="3">CIM:MAG 903</strain>
    </source>
</reference>
<dbReference type="PRINTS" id="PR00033">
    <property type="entry name" value="HTHASNC"/>
</dbReference>
<accession>A0A316MCT7</accession>
<dbReference type="SMART" id="SM00420">
    <property type="entry name" value="HTH_DEOR"/>
    <property type="match status" value="1"/>
</dbReference>
<dbReference type="PROSITE" id="PS51000">
    <property type="entry name" value="HTH_DEOR_2"/>
    <property type="match status" value="1"/>
</dbReference>
<dbReference type="SMART" id="SM01134">
    <property type="entry name" value="DeoRC"/>
    <property type="match status" value="1"/>
</dbReference>
<dbReference type="InterPro" id="IPR036390">
    <property type="entry name" value="WH_DNA-bd_sf"/>
</dbReference>
<dbReference type="InterPro" id="IPR001034">
    <property type="entry name" value="DeoR_HTH"/>
</dbReference>
<keyword evidence="2" id="KW-0804">Transcription</keyword>
<gene>
    <name evidence="3" type="ORF">DBY38_01385</name>
</gene>
<dbReference type="PANTHER" id="PTHR30363">
    <property type="entry name" value="HTH-TYPE TRANSCRIPTIONAL REGULATOR SRLR-RELATED"/>
    <property type="match status" value="1"/>
</dbReference>
<dbReference type="EMBL" id="QAMZ01000005">
    <property type="protein sequence ID" value="PWL55608.1"/>
    <property type="molecule type" value="Genomic_DNA"/>
</dbReference>
<dbReference type="RefSeq" id="WP_027639611.1">
    <property type="nucleotide sequence ID" value="NZ_BAAACD010000039.1"/>
</dbReference>